<evidence type="ECO:0000313" key="2">
    <source>
        <dbReference type="EMBL" id="EXJ78146.1"/>
    </source>
</evidence>
<sequence>MADFEESLQIADSGEGDVVMGTAPEEHEVEEETPEGAGEGEGNENLDANGSSSPTTQNPQTIFLEYLKSPIVQLVVGAGDKETILTAHKAILEQSPFLKEKLSTFNDDDLRIDLHDEHLDAVVCFLQYQYTGEYFPRRLSNDTLESDSSVPAIDDTGDRLLKHARVYTLAGKLGMPVLKTLAHSKIHLINSSAVGEIAYARFVYGNIPPEDVNIRKPVAAFWATRSHVLRHEAEAEFKAMCLEYPQFGFDVLSLVLDQREKRAREREDHGTPGGTRGRKRLRPSINV</sequence>
<proteinExistence type="predicted"/>
<dbReference type="eggNOG" id="ENOG502S0VB">
    <property type="taxonomic scope" value="Eukaryota"/>
</dbReference>
<feature type="compositionally biased region" description="Polar residues" evidence="1">
    <location>
        <begin position="46"/>
        <end position="58"/>
    </location>
</feature>
<feature type="compositionally biased region" description="Basic residues" evidence="1">
    <location>
        <begin position="276"/>
        <end position="287"/>
    </location>
</feature>
<organism evidence="2 3">
    <name type="scientific">Capronia epimyces CBS 606.96</name>
    <dbReference type="NCBI Taxonomy" id="1182542"/>
    <lineage>
        <taxon>Eukaryota</taxon>
        <taxon>Fungi</taxon>
        <taxon>Dikarya</taxon>
        <taxon>Ascomycota</taxon>
        <taxon>Pezizomycotina</taxon>
        <taxon>Eurotiomycetes</taxon>
        <taxon>Chaetothyriomycetidae</taxon>
        <taxon>Chaetothyriales</taxon>
        <taxon>Herpotrichiellaceae</taxon>
        <taxon>Capronia</taxon>
    </lineage>
</organism>
<dbReference type="Gene3D" id="3.30.710.10">
    <property type="entry name" value="Potassium Channel Kv1.1, Chain A"/>
    <property type="match status" value="1"/>
</dbReference>
<evidence type="ECO:0000313" key="3">
    <source>
        <dbReference type="Proteomes" id="UP000019478"/>
    </source>
</evidence>
<protein>
    <recommendedName>
        <fullName evidence="4">BTB domain-containing protein</fullName>
    </recommendedName>
</protein>
<feature type="region of interest" description="Disordered" evidence="1">
    <location>
        <begin position="262"/>
        <end position="287"/>
    </location>
</feature>
<evidence type="ECO:0008006" key="4">
    <source>
        <dbReference type="Google" id="ProtNLM"/>
    </source>
</evidence>
<dbReference type="AlphaFoldDB" id="W9XMD6"/>
<name>W9XMD6_9EURO</name>
<reference evidence="2 3" key="1">
    <citation type="submission" date="2013-03" db="EMBL/GenBank/DDBJ databases">
        <title>The Genome Sequence of Capronia epimyces CBS 606.96.</title>
        <authorList>
            <consortium name="The Broad Institute Genomics Platform"/>
            <person name="Cuomo C."/>
            <person name="de Hoog S."/>
            <person name="Gorbushina A."/>
            <person name="Walker B."/>
            <person name="Young S.K."/>
            <person name="Zeng Q."/>
            <person name="Gargeya S."/>
            <person name="Fitzgerald M."/>
            <person name="Haas B."/>
            <person name="Abouelleil A."/>
            <person name="Allen A.W."/>
            <person name="Alvarado L."/>
            <person name="Arachchi H.M."/>
            <person name="Berlin A.M."/>
            <person name="Chapman S.B."/>
            <person name="Gainer-Dewar J."/>
            <person name="Goldberg J."/>
            <person name="Griggs A."/>
            <person name="Gujja S."/>
            <person name="Hansen M."/>
            <person name="Howarth C."/>
            <person name="Imamovic A."/>
            <person name="Ireland A."/>
            <person name="Larimer J."/>
            <person name="McCowan C."/>
            <person name="Murphy C."/>
            <person name="Pearson M."/>
            <person name="Poon T.W."/>
            <person name="Priest M."/>
            <person name="Roberts A."/>
            <person name="Saif S."/>
            <person name="Shea T."/>
            <person name="Sisk P."/>
            <person name="Sykes S."/>
            <person name="Wortman J."/>
            <person name="Nusbaum C."/>
            <person name="Birren B."/>
        </authorList>
    </citation>
    <scope>NUCLEOTIDE SEQUENCE [LARGE SCALE GENOMIC DNA]</scope>
    <source>
        <strain evidence="2 3">CBS 606.96</strain>
    </source>
</reference>
<comment type="caution">
    <text evidence="2">The sequence shown here is derived from an EMBL/GenBank/DDBJ whole genome shotgun (WGS) entry which is preliminary data.</text>
</comment>
<dbReference type="RefSeq" id="XP_007737591.1">
    <property type="nucleotide sequence ID" value="XM_007739401.1"/>
</dbReference>
<dbReference type="InterPro" id="IPR011333">
    <property type="entry name" value="SKP1/BTB/POZ_sf"/>
</dbReference>
<dbReference type="OrthoDB" id="3926209at2759"/>
<gene>
    <name evidence="2" type="ORF">A1O3_09307</name>
</gene>
<dbReference type="EMBL" id="AMGY01000009">
    <property type="protein sequence ID" value="EXJ78146.1"/>
    <property type="molecule type" value="Genomic_DNA"/>
</dbReference>
<accession>W9XMD6</accession>
<dbReference type="SUPFAM" id="SSF54695">
    <property type="entry name" value="POZ domain"/>
    <property type="match status" value="1"/>
</dbReference>
<evidence type="ECO:0000256" key="1">
    <source>
        <dbReference type="SAM" id="MobiDB-lite"/>
    </source>
</evidence>
<dbReference type="PANTHER" id="PTHR47843:SF3">
    <property type="entry name" value="BTB DOMAIN-CONTAINING PROTEIN"/>
    <property type="match status" value="1"/>
</dbReference>
<dbReference type="Proteomes" id="UP000019478">
    <property type="component" value="Unassembled WGS sequence"/>
</dbReference>
<feature type="region of interest" description="Disordered" evidence="1">
    <location>
        <begin position="1"/>
        <end position="58"/>
    </location>
</feature>
<dbReference type="PANTHER" id="PTHR47843">
    <property type="entry name" value="BTB DOMAIN-CONTAINING PROTEIN-RELATED"/>
    <property type="match status" value="1"/>
</dbReference>
<dbReference type="GeneID" id="19173391"/>
<dbReference type="CDD" id="cd18186">
    <property type="entry name" value="BTB_POZ_ZBTB_KLHL-like"/>
    <property type="match status" value="1"/>
</dbReference>
<dbReference type="HOGENOM" id="CLU_068952_0_0_1"/>
<keyword evidence="3" id="KW-1185">Reference proteome</keyword>